<name>A0A1X2H3P7_SYNRA</name>
<evidence type="ECO:0000313" key="3">
    <source>
        <dbReference type="Proteomes" id="UP000242180"/>
    </source>
</evidence>
<comment type="caution">
    <text evidence="2">The sequence shown here is derived from an EMBL/GenBank/DDBJ whole genome shotgun (WGS) entry which is preliminary data.</text>
</comment>
<gene>
    <name evidence="2" type="ORF">BCR43DRAFT_526666</name>
</gene>
<dbReference type="InParanoid" id="A0A1X2H3P7"/>
<evidence type="ECO:0000313" key="2">
    <source>
        <dbReference type="EMBL" id="ORY93042.1"/>
    </source>
</evidence>
<sequence length="152" mass="16228">MSDLNWCTYCDNAVSAFSDSLYCSEQCLRADALRNHPLLGYTYQEFTDFPRPYSKSTSSTTSSSDASSSPNTPTASPSLPPSLSYTVNTSPSSSSRTSPVLTAITACAASPPKLDLHECITRSSHVTSNKKTIPHTTMMTTPIAAAAAQHKP</sequence>
<reference evidence="2 3" key="1">
    <citation type="submission" date="2016-07" db="EMBL/GenBank/DDBJ databases">
        <title>Pervasive Adenine N6-methylation of Active Genes in Fungi.</title>
        <authorList>
            <consortium name="DOE Joint Genome Institute"/>
            <person name="Mondo S.J."/>
            <person name="Dannebaum R.O."/>
            <person name="Kuo R.C."/>
            <person name="Labutti K."/>
            <person name="Haridas S."/>
            <person name="Kuo A."/>
            <person name="Salamov A."/>
            <person name="Ahrendt S.R."/>
            <person name="Lipzen A."/>
            <person name="Sullivan W."/>
            <person name="Andreopoulos W.B."/>
            <person name="Clum A."/>
            <person name="Lindquist E."/>
            <person name="Daum C."/>
            <person name="Ramamoorthy G.K."/>
            <person name="Gryganskyi A."/>
            <person name="Culley D."/>
            <person name="Magnuson J.K."/>
            <person name="James T.Y."/>
            <person name="O'Malley M.A."/>
            <person name="Stajich J.E."/>
            <person name="Spatafora J.W."/>
            <person name="Visel A."/>
            <person name="Grigoriev I.V."/>
        </authorList>
    </citation>
    <scope>NUCLEOTIDE SEQUENCE [LARGE SCALE GENOMIC DNA]</scope>
    <source>
        <strain evidence="2 3">NRRL 2496</strain>
    </source>
</reference>
<protein>
    <submittedName>
        <fullName evidence="2">Uncharacterized protein</fullName>
    </submittedName>
</protein>
<dbReference type="Proteomes" id="UP000242180">
    <property type="component" value="Unassembled WGS sequence"/>
</dbReference>
<evidence type="ECO:0000256" key="1">
    <source>
        <dbReference type="SAM" id="MobiDB-lite"/>
    </source>
</evidence>
<dbReference type="AlphaFoldDB" id="A0A1X2H3P7"/>
<accession>A0A1X2H3P7</accession>
<dbReference type="Pfam" id="PF12855">
    <property type="entry name" value="Ecl1"/>
    <property type="match status" value="1"/>
</dbReference>
<dbReference type="InterPro" id="IPR024368">
    <property type="entry name" value="Ecl1/2/3"/>
</dbReference>
<feature type="region of interest" description="Disordered" evidence="1">
    <location>
        <begin position="52"/>
        <end position="97"/>
    </location>
</feature>
<organism evidence="2 3">
    <name type="scientific">Syncephalastrum racemosum</name>
    <name type="common">Filamentous fungus</name>
    <dbReference type="NCBI Taxonomy" id="13706"/>
    <lineage>
        <taxon>Eukaryota</taxon>
        <taxon>Fungi</taxon>
        <taxon>Fungi incertae sedis</taxon>
        <taxon>Mucoromycota</taxon>
        <taxon>Mucoromycotina</taxon>
        <taxon>Mucoromycetes</taxon>
        <taxon>Mucorales</taxon>
        <taxon>Syncephalastraceae</taxon>
        <taxon>Syncephalastrum</taxon>
    </lineage>
</organism>
<dbReference type="OrthoDB" id="2384637at2759"/>
<keyword evidence="3" id="KW-1185">Reference proteome</keyword>
<proteinExistence type="predicted"/>
<dbReference type="EMBL" id="MCGN01000009">
    <property type="protein sequence ID" value="ORY93042.1"/>
    <property type="molecule type" value="Genomic_DNA"/>
</dbReference>